<dbReference type="PANTHER" id="PTHR47939:SF5">
    <property type="entry name" value="PENTACOTRIPEPTIDE-REPEAT REGION OF PRORP DOMAIN-CONTAINING PROTEIN"/>
    <property type="match status" value="1"/>
</dbReference>
<feature type="repeat" description="PPR" evidence="3">
    <location>
        <begin position="315"/>
        <end position="349"/>
    </location>
</feature>
<proteinExistence type="inferred from homology"/>
<evidence type="ECO:0000313" key="5">
    <source>
        <dbReference type="Proteomes" id="UP001085076"/>
    </source>
</evidence>
<dbReference type="OrthoDB" id="751663at2759"/>
<dbReference type="PANTHER" id="PTHR47939">
    <property type="entry name" value="MEMBRANE-ASSOCIATED SALT-INDUCIBLE PROTEIN-LIKE"/>
    <property type="match status" value="1"/>
</dbReference>
<name>A0A9D5BX93_9LILI</name>
<comment type="similarity">
    <text evidence="1">Belongs to the PPR family. P subfamily.</text>
</comment>
<dbReference type="AlphaFoldDB" id="A0A9D5BX93"/>
<feature type="repeat" description="PPR" evidence="3">
    <location>
        <begin position="424"/>
        <end position="458"/>
    </location>
</feature>
<feature type="repeat" description="PPR" evidence="3">
    <location>
        <begin position="459"/>
        <end position="493"/>
    </location>
</feature>
<evidence type="ECO:0000256" key="1">
    <source>
        <dbReference type="ARBA" id="ARBA00007626"/>
    </source>
</evidence>
<dbReference type="InterPro" id="IPR050667">
    <property type="entry name" value="PPR-containing_protein"/>
</dbReference>
<evidence type="ECO:0000256" key="3">
    <source>
        <dbReference type="PROSITE-ProRule" id="PRU00708"/>
    </source>
</evidence>
<keyword evidence="2" id="KW-0677">Repeat</keyword>
<evidence type="ECO:0000256" key="2">
    <source>
        <dbReference type="ARBA" id="ARBA00022737"/>
    </source>
</evidence>
<dbReference type="EMBL" id="JAGGNH010000010">
    <property type="protein sequence ID" value="KAJ0962339.1"/>
    <property type="molecule type" value="Genomic_DNA"/>
</dbReference>
<dbReference type="Proteomes" id="UP001085076">
    <property type="component" value="Miscellaneous, Linkage group lg10"/>
</dbReference>
<dbReference type="NCBIfam" id="TIGR00756">
    <property type="entry name" value="PPR"/>
    <property type="match status" value="4"/>
</dbReference>
<dbReference type="PROSITE" id="PS51375">
    <property type="entry name" value="PPR"/>
    <property type="match status" value="5"/>
</dbReference>
<feature type="repeat" description="PPR" evidence="3">
    <location>
        <begin position="219"/>
        <end position="249"/>
    </location>
</feature>
<feature type="repeat" description="PPR" evidence="3">
    <location>
        <begin position="385"/>
        <end position="419"/>
    </location>
</feature>
<organism evidence="4 5">
    <name type="scientific">Dioscorea zingiberensis</name>
    <dbReference type="NCBI Taxonomy" id="325984"/>
    <lineage>
        <taxon>Eukaryota</taxon>
        <taxon>Viridiplantae</taxon>
        <taxon>Streptophyta</taxon>
        <taxon>Embryophyta</taxon>
        <taxon>Tracheophyta</taxon>
        <taxon>Spermatophyta</taxon>
        <taxon>Magnoliopsida</taxon>
        <taxon>Liliopsida</taxon>
        <taxon>Dioscoreales</taxon>
        <taxon>Dioscoreaceae</taxon>
        <taxon>Dioscorea</taxon>
    </lineage>
</organism>
<comment type="caution">
    <text evidence="4">The sequence shown here is derived from an EMBL/GenBank/DDBJ whole genome shotgun (WGS) entry which is preliminary data.</text>
</comment>
<gene>
    <name evidence="4" type="ORF">J5N97_030167</name>
</gene>
<accession>A0A9D5BX93</accession>
<dbReference type="Gene3D" id="1.25.40.10">
    <property type="entry name" value="Tetratricopeptide repeat domain"/>
    <property type="match status" value="3"/>
</dbReference>
<reference evidence="4" key="2">
    <citation type="journal article" date="2022" name="Hortic Res">
        <title>The genome of Dioscorea zingiberensis sheds light on the biosynthesis, origin and evolution of the medicinally important diosgenin saponins.</title>
        <authorList>
            <person name="Li Y."/>
            <person name="Tan C."/>
            <person name="Li Z."/>
            <person name="Guo J."/>
            <person name="Li S."/>
            <person name="Chen X."/>
            <person name="Wang C."/>
            <person name="Dai X."/>
            <person name="Yang H."/>
            <person name="Song W."/>
            <person name="Hou L."/>
            <person name="Xu J."/>
            <person name="Tong Z."/>
            <person name="Xu A."/>
            <person name="Yuan X."/>
            <person name="Wang W."/>
            <person name="Yang Q."/>
            <person name="Chen L."/>
            <person name="Sun Z."/>
            <person name="Wang K."/>
            <person name="Pan B."/>
            <person name="Chen J."/>
            <person name="Bao Y."/>
            <person name="Liu F."/>
            <person name="Qi X."/>
            <person name="Gang D.R."/>
            <person name="Wen J."/>
            <person name="Li J."/>
        </authorList>
    </citation>
    <scope>NUCLEOTIDE SEQUENCE</scope>
    <source>
        <strain evidence="4">Dzin_1.0</strain>
    </source>
</reference>
<sequence>MRTFSLSRTRLLYLGSLSKKLAENPRDSKSLSVIDALLSQCHLLDSSSSLLLLRALSASRKLTRARTLLSDLKNKGTIPNLFLFTAVLQCLLPDAPIRDVDSVWREISNGSCDTSELIIQLCQRGEEATEIDRIFRRVSSSRFCLSREAYVALIGSICGRSQQNPILAQEVLKEMDEKGFEVDSSTYFTVFQSFCRIGDVCEADSVLPRLIAKGDYELDVSIYGNFLYGLCKSGKHKEARKLFDKLLKRDHGGVGADKVPNLKMGRRVIFQLTPSSKISDTDVFAAYFQALCSADKVEQAQSLAGEAIENSVVLEGRVYGSFVQSLFRAGRAEDAFKLLEKKKKRGYTAYGDVAAEVIIKLCEMHRLDEAHELLLELKTEGFVPNTWVWNCILEEHLREGRVVEAMSLFKEMKARGSDGFSSINACTYCVMVCGFVANGDIQMAMSIMEEMVREEIALSFDSYSVIVRGLCKCGRFEEAHKHLNRMVESGVLVSYAGWESLFNWILSIHP</sequence>
<keyword evidence="5" id="KW-1185">Reference proteome</keyword>
<dbReference type="InterPro" id="IPR002885">
    <property type="entry name" value="PPR_rpt"/>
</dbReference>
<evidence type="ECO:0000313" key="4">
    <source>
        <dbReference type="EMBL" id="KAJ0962339.1"/>
    </source>
</evidence>
<reference evidence="4" key="1">
    <citation type="submission" date="2021-03" db="EMBL/GenBank/DDBJ databases">
        <authorList>
            <person name="Li Z."/>
            <person name="Yang C."/>
        </authorList>
    </citation>
    <scope>NUCLEOTIDE SEQUENCE</scope>
    <source>
        <strain evidence="4">Dzin_1.0</strain>
        <tissue evidence="4">Leaf</tissue>
    </source>
</reference>
<dbReference type="Pfam" id="PF01535">
    <property type="entry name" value="PPR"/>
    <property type="match status" value="3"/>
</dbReference>
<protein>
    <recommendedName>
        <fullName evidence="6">Pentatricopeptide repeat-containing protein</fullName>
    </recommendedName>
</protein>
<dbReference type="InterPro" id="IPR011990">
    <property type="entry name" value="TPR-like_helical_dom_sf"/>
</dbReference>
<dbReference type="Pfam" id="PF13041">
    <property type="entry name" value="PPR_2"/>
    <property type="match status" value="1"/>
</dbReference>
<evidence type="ECO:0008006" key="6">
    <source>
        <dbReference type="Google" id="ProtNLM"/>
    </source>
</evidence>